<keyword evidence="2" id="KW-1133">Transmembrane helix</keyword>
<dbReference type="HOGENOM" id="CLU_831541_0_0_1"/>
<evidence type="ECO:0000313" key="4">
    <source>
        <dbReference type="Proteomes" id="UP000016930"/>
    </source>
</evidence>
<proteinExistence type="predicted"/>
<dbReference type="InterPro" id="IPR059179">
    <property type="entry name" value="MLKL-like_MCAfunc"/>
</dbReference>
<protein>
    <submittedName>
        <fullName evidence="3">Uncharacterized protein</fullName>
    </submittedName>
</protein>
<keyword evidence="2" id="KW-0812">Transmembrane</keyword>
<evidence type="ECO:0000256" key="1">
    <source>
        <dbReference type="SAM" id="MobiDB-lite"/>
    </source>
</evidence>
<dbReference type="Proteomes" id="UP000016930">
    <property type="component" value="Unassembled WGS sequence"/>
</dbReference>
<feature type="transmembrane region" description="Helical" evidence="2">
    <location>
        <begin position="314"/>
        <end position="330"/>
    </location>
</feature>
<evidence type="ECO:0000256" key="2">
    <source>
        <dbReference type="SAM" id="Phobius"/>
    </source>
</evidence>
<name>M2PB19_CERS8</name>
<reference evidence="3 4" key="1">
    <citation type="journal article" date="2012" name="Proc. Natl. Acad. Sci. U.S.A.">
        <title>Comparative genomics of Ceriporiopsis subvermispora and Phanerochaete chrysosporium provide insight into selective ligninolysis.</title>
        <authorList>
            <person name="Fernandez-Fueyo E."/>
            <person name="Ruiz-Duenas F.J."/>
            <person name="Ferreira P."/>
            <person name="Floudas D."/>
            <person name="Hibbett D.S."/>
            <person name="Canessa P."/>
            <person name="Larrondo L.F."/>
            <person name="James T.Y."/>
            <person name="Seelenfreund D."/>
            <person name="Lobos S."/>
            <person name="Polanco R."/>
            <person name="Tello M."/>
            <person name="Honda Y."/>
            <person name="Watanabe T."/>
            <person name="Watanabe T."/>
            <person name="Ryu J.S."/>
            <person name="Kubicek C.P."/>
            <person name="Schmoll M."/>
            <person name="Gaskell J."/>
            <person name="Hammel K.E."/>
            <person name="St John F.J."/>
            <person name="Vanden Wymelenberg A."/>
            <person name="Sabat G."/>
            <person name="Splinter BonDurant S."/>
            <person name="Syed K."/>
            <person name="Yadav J.S."/>
            <person name="Doddapaneni H."/>
            <person name="Subramanian V."/>
            <person name="Lavin J.L."/>
            <person name="Oguiza J.A."/>
            <person name="Perez G."/>
            <person name="Pisabarro A.G."/>
            <person name="Ramirez L."/>
            <person name="Santoyo F."/>
            <person name="Master E."/>
            <person name="Coutinho P.M."/>
            <person name="Henrissat B."/>
            <person name="Lombard V."/>
            <person name="Magnuson J.K."/>
            <person name="Kuees U."/>
            <person name="Hori C."/>
            <person name="Igarashi K."/>
            <person name="Samejima M."/>
            <person name="Held B.W."/>
            <person name="Barry K.W."/>
            <person name="LaButti K.M."/>
            <person name="Lapidus A."/>
            <person name="Lindquist E.A."/>
            <person name="Lucas S.M."/>
            <person name="Riley R."/>
            <person name="Salamov A.A."/>
            <person name="Hoffmeister D."/>
            <person name="Schwenk D."/>
            <person name="Hadar Y."/>
            <person name="Yarden O."/>
            <person name="de Vries R.P."/>
            <person name="Wiebenga A."/>
            <person name="Stenlid J."/>
            <person name="Eastwood D."/>
            <person name="Grigoriev I.V."/>
            <person name="Berka R.M."/>
            <person name="Blanchette R.A."/>
            <person name="Kersten P."/>
            <person name="Martinez A.T."/>
            <person name="Vicuna R."/>
            <person name="Cullen D."/>
        </authorList>
    </citation>
    <scope>NUCLEOTIDE SEQUENCE [LARGE SCALE GENOMIC DNA]</scope>
    <source>
        <strain evidence="3 4">B</strain>
    </source>
</reference>
<keyword evidence="2" id="KW-0472">Membrane</keyword>
<sequence>MEAKRSSSRGRSARRQCFWTLNWFSSECTFAMKESDPSPAAGNIAYESMRLLERLSKLSPVPGLDVILGVVNNIAKDLKLVHKNQQEYIRLSRRCVEVMCIVHQEALQSGVEGLDEHIERFIGVFGTVYIFLRSRGHRHRGKFGQWLYRDDISQQLDECRQMLDNALKDWMLVLSLRTFTRVNRPRRGQTQMFPEDFAFEQPQGAANRDLDAPPSLSDALLDPGVSMTVDTAPIIPLNAATSASPLPPPPPAHRVVNEETAQNAFKELGIDVVDSSDRNKMDRDRPKPTVDTNERPLGDAWRLNILGVEYTDRHAVVLVAFVAVGLLVVGRTRY</sequence>
<dbReference type="STRING" id="914234.M2PB19"/>
<dbReference type="AlphaFoldDB" id="M2PB19"/>
<organism evidence="3 4">
    <name type="scientific">Ceriporiopsis subvermispora (strain B)</name>
    <name type="common">White-rot fungus</name>
    <name type="synonym">Gelatoporia subvermispora</name>
    <dbReference type="NCBI Taxonomy" id="914234"/>
    <lineage>
        <taxon>Eukaryota</taxon>
        <taxon>Fungi</taxon>
        <taxon>Dikarya</taxon>
        <taxon>Basidiomycota</taxon>
        <taxon>Agaricomycotina</taxon>
        <taxon>Agaricomycetes</taxon>
        <taxon>Polyporales</taxon>
        <taxon>Gelatoporiaceae</taxon>
        <taxon>Gelatoporia</taxon>
    </lineage>
</organism>
<dbReference type="EMBL" id="KB445809">
    <property type="protein sequence ID" value="EMD32749.1"/>
    <property type="molecule type" value="Genomic_DNA"/>
</dbReference>
<accession>M2PB19</accession>
<gene>
    <name evidence="3" type="ORF">CERSUDRAFT_99125</name>
</gene>
<dbReference type="CDD" id="cd21037">
    <property type="entry name" value="MLKL_NTD"/>
    <property type="match status" value="1"/>
</dbReference>
<evidence type="ECO:0000313" key="3">
    <source>
        <dbReference type="EMBL" id="EMD32749.1"/>
    </source>
</evidence>
<keyword evidence="4" id="KW-1185">Reference proteome</keyword>
<feature type="region of interest" description="Disordered" evidence="1">
    <location>
        <begin position="275"/>
        <end position="295"/>
    </location>
</feature>